<reference evidence="1" key="2">
    <citation type="submission" date="2018-07" db="EMBL/GenBank/DDBJ databases">
        <authorList>
            <consortium name="NCBI Pathogen Detection Project"/>
        </authorList>
    </citation>
    <scope>NUCLEOTIDE SEQUENCE</scope>
    <source>
        <strain evidence="1">BCW_2640</strain>
    </source>
</reference>
<evidence type="ECO:0000313" key="1">
    <source>
        <dbReference type="EMBL" id="HAE1791677.1"/>
    </source>
</evidence>
<reference evidence="1" key="1">
    <citation type="journal article" date="2018" name="Genome Biol.">
        <title>SKESA: strategic k-mer extension for scrupulous assemblies.</title>
        <authorList>
            <person name="Souvorov A."/>
            <person name="Agarwala R."/>
            <person name="Lipman D.J."/>
        </authorList>
    </citation>
    <scope>NUCLEOTIDE SEQUENCE</scope>
    <source>
        <strain evidence="1">BCW_2640</strain>
    </source>
</reference>
<comment type="caution">
    <text evidence="1">The sequence shown here is derived from an EMBL/GenBank/DDBJ whole genome shotgun (WGS) entry which is preliminary data.</text>
</comment>
<proteinExistence type="predicted"/>
<organism evidence="1">
    <name type="scientific">Salmonella enterica subsp. enterica serovar Ank</name>
    <dbReference type="NCBI Taxonomy" id="1173578"/>
    <lineage>
        <taxon>Bacteria</taxon>
        <taxon>Pseudomonadati</taxon>
        <taxon>Pseudomonadota</taxon>
        <taxon>Gammaproteobacteria</taxon>
        <taxon>Enterobacterales</taxon>
        <taxon>Enterobacteriaceae</taxon>
        <taxon>Salmonella</taxon>
    </lineage>
</organism>
<dbReference type="AlphaFoldDB" id="A0A5I2X778"/>
<protein>
    <submittedName>
        <fullName evidence="1">Uncharacterized protein</fullName>
    </submittedName>
</protein>
<name>A0A5I2X778_SALET</name>
<accession>A0A5I2X778</accession>
<gene>
    <name evidence="1" type="ORF">G3V02_000312</name>
</gene>
<sequence length="156" mass="17624">MQKIILVFLLLFTMNGRFVYATTEPTINIASVNENEANIQQEELVDIMKDNFSFEKEKRQLVNELALEKLKNELKKLRGTAIPTDMPVMTESTISHTEVTHPYVVLVSKIGGLTRILVSAEGHKHYLSAGDIFSSGGKEYILTMDSMGKYLVKEKK</sequence>
<dbReference type="EMBL" id="DAARBX010000001">
    <property type="protein sequence ID" value="HAE1791677.1"/>
    <property type="molecule type" value="Genomic_DNA"/>
</dbReference>